<dbReference type="Gene3D" id="2.40.30.70">
    <property type="entry name" value="YaeB-like"/>
    <property type="match status" value="1"/>
</dbReference>
<organism evidence="4 5">
    <name type="scientific">Thiothrix unzii</name>
    <dbReference type="NCBI Taxonomy" id="111769"/>
    <lineage>
        <taxon>Bacteria</taxon>
        <taxon>Pseudomonadati</taxon>
        <taxon>Pseudomonadota</taxon>
        <taxon>Gammaproteobacteria</taxon>
        <taxon>Thiotrichales</taxon>
        <taxon>Thiotrichaceae</taxon>
        <taxon>Thiothrix</taxon>
    </lineage>
</organism>
<dbReference type="InterPro" id="IPR023368">
    <property type="entry name" value="UPF0066_cons_site"/>
</dbReference>
<evidence type="ECO:0000256" key="1">
    <source>
        <dbReference type="ARBA" id="ARBA00022691"/>
    </source>
</evidence>
<dbReference type="GO" id="GO:0089715">
    <property type="term" value="F:tRNA (L-threonylcarbamoyladenosine(37)-C2) methyltransferase activity"/>
    <property type="evidence" value="ECO:0007669"/>
    <property type="project" value="TreeGrafter"/>
</dbReference>
<dbReference type="PANTHER" id="PTHR12818">
    <property type="entry name" value="TRNA (ADENINE(37)-N6)-METHYLTRANSFERASE"/>
    <property type="match status" value="1"/>
</dbReference>
<dbReference type="KEGG" id="tun:J9260_13820"/>
<name>A0A975F9A4_9GAMM</name>
<dbReference type="Pfam" id="PF01980">
    <property type="entry name" value="TrmO_N"/>
    <property type="match status" value="1"/>
</dbReference>
<evidence type="ECO:0000313" key="5">
    <source>
        <dbReference type="Proteomes" id="UP000672009"/>
    </source>
</evidence>
<gene>
    <name evidence="4" type="primary">tsaA</name>
    <name evidence="4" type="ORF">J9260_13820</name>
</gene>
<feature type="domain" description="TsaA-like" evidence="3">
    <location>
        <begin position="15"/>
        <end position="156"/>
    </location>
</feature>
<keyword evidence="1" id="KW-0949">S-adenosyl-L-methionine</keyword>
<dbReference type="PANTHER" id="PTHR12818:SF0">
    <property type="entry name" value="TRNA (ADENINE(37)-N6)-METHYLTRANSFERASE"/>
    <property type="match status" value="1"/>
</dbReference>
<dbReference type="SUPFAM" id="SSF118196">
    <property type="entry name" value="YaeB-like"/>
    <property type="match status" value="1"/>
</dbReference>
<dbReference type="InterPro" id="IPR041369">
    <property type="entry name" value="TrmO_C"/>
</dbReference>
<dbReference type="CDD" id="cd09281">
    <property type="entry name" value="UPF0066"/>
    <property type="match status" value="1"/>
</dbReference>
<keyword evidence="5" id="KW-1185">Reference proteome</keyword>
<dbReference type="RefSeq" id="WP_210218306.1">
    <property type="nucleotide sequence ID" value="NZ_CP072793.1"/>
</dbReference>
<evidence type="ECO:0000256" key="2">
    <source>
        <dbReference type="ARBA" id="ARBA00033753"/>
    </source>
</evidence>
<dbReference type="InterPro" id="IPR040372">
    <property type="entry name" value="YaeB-like"/>
</dbReference>
<evidence type="ECO:0000313" key="4">
    <source>
        <dbReference type="EMBL" id="QTR52770.1"/>
    </source>
</evidence>
<dbReference type="Proteomes" id="UP000672009">
    <property type="component" value="Chromosome"/>
</dbReference>
<dbReference type="EMBL" id="CP072793">
    <property type="protein sequence ID" value="QTR52770.1"/>
    <property type="molecule type" value="Genomic_DNA"/>
</dbReference>
<protein>
    <submittedName>
        <fullName evidence="4">tRNA (N6-threonylcarbamoyladenosine(37)-N6)-methyltransferase TrmO</fullName>
    </submittedName>
</protein>
<dbReference type="InterPro" id="IPR023370">
    <property type="entry name" value="TrmO-like_N"/>
</dbReference>
<dbReference type="NCBIfam" id="TIGR00104">
    <property type="entry name" value="tRNA_TsaA"/>
    <property type="match status" value="1"/>
</dbReference>
<dbReference type="Gene3D" id="3.30.2310.10">
    <property type="entry name" value="YaeB-like"/>
    <property type="match status" value="1"/>
</dbReference>
<dbReference type="FunFam" id="2.40.30.70:FF:000001">
    <property type="entry name" value="tRNA (N6-threonylcarbamoyladenosine(37)-N6)-methyltransferase TrmO"/>
    <property type="match status" value="1"/>
</dbReference>
<accession>A0A975F9A4</accession>
<proteinExistence type="inferred from homology"/>
<dbReference type="PROSITE" id="PS01318">
    <property type="entry name" value="TSAA_1"/>
    <property type="match status" value="1"/>
</dbReference>
<dbReference type="PROSITE" id="PS51668">
    <property type="entry name" value="TSAA_2"/>
    <property type="match status" value="1"/>
</dbReference>
<dbReference type="InterPro" id="IPR036413">
    <property type="entry name" value="YaeB-like_sf"/>
</dbReference>
<dbReference type="AlphaFoldDB" id="A0A975F9A4"/>
<dbReference type="InterPro" id="IPR036414">
    <property type="entry name" value="YaeB_N_sf"/>
</dbReference>
<comment type="similarity">
    <text evidence="2">Belongs to the tRNA methyltransferase O family.</text>
</comment>
<evidence type="ECO:0000259" key="3">
    <source>
        <dbReference type="PROSITE" id="PS51668"/>
    </source>
</evidence>
<sequence>MLEPKPEITYSDLIFNPIGIISSPYKEKFGIPRQPGLVTEAQATLTLLPPYNQPETVRGLEQFSHVWVIFVFHATHDQGWKPTVRPPRLGGNARLGVFATRSTFRPNPLGLSVAKLSAIQVQGRTISLVLTGADLLDGTPVLDIKPYLPYADALSQASAGFAQETPPAMQAVSFSALASAQCEQQQARWQTNMRRLVEQILSQDPRPSYQQGQPQGRVYAMRLYDFDLRWHYTPAGIEVLELSSN</sequence>
<reference evidence="4" key="1">
    <citation type="submission" date="2021-04" db="EMBL/GenBank/DDBJ databases">
        <title>Genomics, taxonomy and metabolism of representatives of sulfur bacteria of the genus Thiothrix: Thiothrix fructosivorans QT, Thiothrix unzii A1T and three new species, Thiothrix subterranea sp. nov., Thiothrix litoralis sp. nov. and 'Candidatus Thiothrix anitrata' sp. nov.</title>
        <authorList>
            <person name="Ravin N.V."/>
            <person name="Smolyakov D."/>
            <person name="Rudenko T.S."/>
            <person name="Mardanov A.V."/>
            <person name="Beletsky A.V."/>
            <person name="Markov N.D."/>
            <person name="Fomenkov A.I."/>
            <person name="Roberts R.J."/>
            <person name="Karnachuk O.V."/>
            <person name="Novikov A."/>
            <person name="Grabovich M.Y."/>
        </authorList>
    </citation>
    <scope>NUCLEOTIDE SEQUENCE</scope>
    <source>
        <strain evidence="4">A1</strain>
    </source>
</reference>
<dbReference type="Pfam" id="PF18389">
    <property type="entry name" value="TrmO_C"/>
    <property type="match status" value="1"/>
</dbReference>